<accession>A0ABY5Q9V6</accession>
<dbReference type="GeneID" id="95578914"/>
<gene>
    <name evidence="2" type="ORF">NRK68_35835</name>
</gene>
<evidence type="ECO:0000313" key="3">
    <source>
        <dbReference type="Proteomes" id="UP001057738"/>
    </source>
</evidence>
<evidence type="ECO:0000313" key="2">
    <source>
        <dbReference type="EMBL" id="UUY52628.1"/>
    </source>
</evidence>
<name>A0ABY5Q9V6_9ACTN</name>
<dbReference type="SUPFAM" id="SSF48371">
    <property type="entry name" value="ARM repeat"/>
    <property type="match status" value="1"/>
</dbReference>
<reference evidence="2" key="1">
    <citation type="submission" date="2022-08" db="EMBL/GenBank/DDBJ databases">
        <authorList>
            <person name="Tian L."/>
        </authorList>
    </citation>
    <scope>NUCLEOTIDE SEQUENCE</scope>
    <source>
        <strain evidence="2">CM253</strain>
        <plasmid evidence="2">psa3239</plasmid>
    </source>
</reference>
<protein>
    <recommendedName>
        <fullName evidence="4">HEAT repeat</fullName>
    </recommendedName>
</protein>
<keyword evidence="3" id="KW-1185">Reference proteome</keyword>
<evidence type="ECO:0008006" key="4">
    <source>
        <dbReference type="Google" id="ProtNLM"/>
    </source>
</evidence>
<dbReference type="InterPro" id="IPR016024">
    <property type="entry name" value="ARM-type_fold"/>
</dbReference>
<proteinExistence type="predicted"/>
<dbReference type="InterPro" id="IPR011989">
    <property type="entry name" value="ARM-like"/>
</dbReference>
<dbReference type="EMBL" id="CP102516">
    <property type="protein sequence ID" value="UUY52628.1"/>
    <property type="molecule type" value="Genomic_DNA"/>
</dbReference>
<dbReference type="RefSeq" id="WP_257858352.1">
    <property type="nucleotide sequence ID" value="NZ_CP102516.1"/>
</dbReference>
<feature type="compositionally biased region" description="Basic and acidic residues" evidence="1">
    <location>
        <begin position="82"/>
        <end position="95"/>
    </location>
</feature>
<dbReference type="Proteomes" id="UP001057738">
    <property type="component" value="Plasmid psa3239"/>
</dbReference>
<geneLocation type="plasmid" evidence="2 3">
    <name>psa3239</name>
</geneLocation>
<evidence type="ECO:0000256" key="1">
    <source>
        <dbReference type="SAM" id="MobiDB-lite"/>
    </source>
</evidence>
<keyword evidence="2" id="KW-0614">Plasmid</keyword>
<sequence>MANDFLLPTQYLGAGERLLHGKALSSAVAPGLAEDWVRLDTDVFNGTLGRVAGWKVSSRIEIGGHWFDDCEIADWESAPYWREGDDPAGADDHTGAGDATGAAPSWGCPPTASELALCLCHADARVRAAALDTGGAAAPLPLLLLRCADGDERVRGRARRAFTEALAGADDGSAGSLAALALRIGHRRHGGWARDVVLARTGGIREPAVQELLASGGWQGAEARLAGIRAGAEAGLLDADALYRIALTAARDNSERLEAVRAAFATGHGTAARKRFIAFLDACENSEVRVGALRHALSAHLPSLGDLTGLAVGHRDRHVRRLAARALLGLPGADTVLDRLLAAADGTVRGAAVGRLRAAARPADLEPYLTDPSPWVRGLAARELRAAGGDPHALYRALCADPETVTPPAVSGLAEQRDLRDAPMLDALTRHTDGAVRARALGGLRRLGVLAADALVPYADDPDPRVAAVVLRGLRDDPVLLRALLAHPHARVRARALVHLAHRHHIGWNEALPLLTDPAKEVSRAARGALRAARGEVTVAQLVALTAPGEPPERRALAMQLLACSYEPEALLTALRLVDDPLPAVRAAARGDACRVLWDRAAARSPHADEIRALAERHRERLTVWLAETRRRNRALRNR</sequence>
<feature type="region of interest" description="Disordered" evidence="1">
    <location>
        <begin position="81"/>
        <end position="105"/>
    </location>
</feature>
<organism evidence="2 3">
    <name type="scientific">Streptomyces yangpuensis</name>
    <dbReference type="NCBI Taxonomy" id="1648182"/>
    <lineage>
        <taxon>Bacteria</taxon>
        <taxon>Bacillati</taxon>
        <taxon>Actinomycetota</taxon>
        <taxon>Actinomycetes</taxon>
        <taxon>Kitasatosporales</taxon>
        <taxon>Streptomycetaceae</taxon>
        <taxon>Streptomyces</taxon>
    </lineage>
</organism>
<dbReference type="Gene3D" id="1.25.10.10">
    <property type="entry name" value="Leucine-rich Repeat Variant"/>
    <property type="match status" value="1"/>
</dbReference>